<dbReference type="AlphaFoldDB" id="A0A5C6BFL6"/>
<proteinExistence type="predicted"/>
<organism evidence="2 3">
    <name type="scientific">Novipirellula galeiformis</name>
    <dbReference type="NCBI Taxonomy" id="2528004"/>
    <lineage>
        <taxon>Bacteria</taxon>
        <taxon>Pseudomonadati</taxon>
        <taxon>Planctomycetota</taxon>
        <taxon>Planctomycetia</taxon>
        <taxon>Pirellulales</taxon>
        <taxon>Pirellulaceae</taxon>
        <taxon>Novipirellula</taxon>
    </lineage>
</organism>
<gene>
    <name evidence="2" type="ORF">Pla52o_57470</name>
</gene>
<evidence type="ECO:0000256" key="1">
    <source>
        <dbReference type="SAM" id="SignalP"/>
    </source>
</evidence>
<reference evidence="2 3" key="1">
    <citation type="submission" date="2019-02" db="EMBL/GenBank/DDBJ databases">
        <title>Deep-cultivation of Planctomycetes and their phenomic and genomic characterization uncovers novel biology.</title>
        <authorList>
            <person name="Wiegand S."/>
            <person name="Jogler M."/>
            <person name="Boedeker C."/>
            <person name="Pinto D."/>
            <person name="Vollmers J."/>
            <person name="Rivas-Marin E."/>
            <person name="Kohn T."/>
            <person name="Peeters S.H."/>
            <person name="Heuer A."/>
            <person name="Rast P."/>
            <person name="Oberbeckmann S."/>
            <person name="Bunk B."/>
            <person name="Jeske O."/>
            <person name="Meyerdierks A."/>
            <person name="Storesund J.E."/>
            <person name="Kallscheuer N."/>
            <person name="Luecker S."/>
            <person name="Lage O.M."/>
            <person name="Pohl T."/>
            <person name="Merkel B.J."/>
            <person name="Hornburger P."/>
            <person name="Mueller R.-W."/>
            <person name="Bruemmer F."/>
            <person name="Labrenz M."/>
            <person name="Spormann A.M."/>
            <person name="Op Den Camp H."/>
            <person name="Overmann J."/>
            <person name="Amann R."/>
            <person name="Jetten M.S.M."/>
            <person name="Mascher T."/>
            <person name="Medema M.H."/>
            <person name="Devos D.P."/>
            <person name="Kaster A.-K."/>
            <person name="Ovreas L."/>
            <person name="Rohde M."/>
            <person name="Galperin M.Y."/>
            <person name="Jogler C."/>
        </authorList>
    </citation>
    <scope>NUCLEOTIDE SEQUENCE [LARGE SCALE GENOMIC DNA]</scope>
    <source>
        <strain evidence="2 3">Pla52o</strain>
    </source>
</reference>
<accession>A0A5C6BFL6</accession>
<dbReference type="Proteomes" id="UP000316304">
    <property type="component" value="Unassembled WGS sequence"/>
</dbReference>
<feature type="chain" id="PRO_5023041808" evidence="1">
    <location>
        <begin position="24"/>
        <end position="157"/>
    </location>
</feature>
<evidence type="ECO:0000313" key="2">
    <source>
        <dbReference type="EMBL" id="TWU10291.1"/>
    </source>
</evidence>
<dbReference type="RefSeq" id="WP_197169551.1">
    <property type="nucleotide sequence ID" value="NZ_SJPT01000020.1"/>
</dbReference>
<dbReference type="SUPFAM" id="SSF63825">
    <property type="entry name" value="YWTD domain"/>
    <property type="match status" value="1"/>
</dbReference>
<feature type="signal peptide" evidence="1">
    <location>
        <begin position="1"/>
        <end position="23"/>
    </location>
</feature>
<dbReference type="EMBL" id="SJPT01000020">
    <property type="protein sequence ID" value="TWU10291.1"/>
    <property type="molecule type" value="Genomic_DNA"/>
</dbReference>
<keyword evidence="1" id="KW-0732">Signal</keyword>
<keyword evidence="3" id="KW-1185">Reference proteome</keyword>
<comment type="caution">
    <text evidence="2">The sequence shown here is derived from an EMBL/GenBank/DDBJ whole genome shotgun (WGS) entry which is preliminary data.</text>
</comment>
<evidence type="ECO:0000313" key="3">
    <source>
        <dbReference type="Proteomes" id="UP000316304"/>
    </source>
</evidence>
<protein>
    <submittedName>
        <fullName evidence="2">Uncharacterized protein</fullName>
    </submittedName>
</protein>
<sequence precursor="true">MKRLLISAIFVFAIVTSSLCTGAQEPTVPAASKSTWVVGGQMYVVIPADRKSIFAFSTATSRLSRLTLDTPLPDDAKPVIASNVAAIQAGRTVYAIGATGNRWARLDLPADGLHFVVDSESIRVSDDDVFYIFASGSTDWVGVDLNNGAVLTTGDGG</sequence>
<name>A0A5C6BFL6_9BACT</name>